<reference evidence="1 2" key="1">
    <citation type="journal article" date="2009" name="PLoS Genet.">
        <title>The genome of Nectria haematococca: contribution of supernumerary chromosomes to gene expansion.</title>
        <authorList>
            <person name="Coleman J.J."/>
            <person name="Rounsley S.D."/>
            <person name="Rodriguez-Carres M."/>
            <person name="Kuo A."/>
            <person name="Wasmann C.C."/>
            <person name="Grimwood J."/>
            <person name="Schmutz J."/>
            <person name="Taga M."/>
            <person name="White G.J."/>
            <person name="Zhou S."/>
            <person name="Schwartz D.C."/>
            <person name="Freitag M."/>
            <person name="Ma L.J."/>
            <person name="Danchin E.G."/>
            <person name="Henrissat B."/>
            <person name="Coutinho P.M."/>
            <person name="Nelson D.R."/>
            <person name="Straney D."/>
            <person name="Napoli C.A."/>
            <person name="Barker B.M."/>
            <person name="Gribskov M."/>
            <person name="Rep M."/>
            <person name="Kroken S."/>
            <person name="Molnar I."/>
            <person name="Rensing C."/>
            <person name="Kennell J.C."/>
            <person name="Zamora J."/>
            <person name="Farman M.L."/>
            <person name="Selker E.U."/>
            <person name="Salamov A."/>
            <person name="Shapiro H."/>
            <person name="Pangilinan J."/>
            <person name="Lindquist E."/>
            <person name="Lamers C."/>
            <person name="Grigoriev I.V."/>
            <person name="Geiser D.M."/>
            <person name="Covert S.F."/>
            <person name="Temporini E."/>
            <person name="Vanetten H.D."/>
        </authorList>
    </citation>
    <scope>NUCLEOTIDE SEQUENCE [LARGE SCALE GENOMIC DNA]</scope>
    <source>
        <strain evidence="2">ATCC MYA-4622 / CBS 123669 / FGSC 9596 / NRRL 45880 / 77-13-4</strain>
    </source>
</reference>
<dbReference type="AlphaFoldDB" id="C7Z2H0"/>
<name>C7Z2H0_FUSV7</name>
<dbReference type="Proteomes" id="UP000005206">
    <property type="component" value="Chromosome 12"/>
</dbReference>
<dbReference type="RefSeq" id="XP_003047192.1">
    <property type="nucleotide sequence ID" value="XM_003047146.1"/>
</dbReference>
<dbReference type="KEGG" id="nhe:NECHADRAFT_87599"/>
<protein>
    <submittedName>
        <fullName evidence="1">Uncharacterized protein</fullName>
    </submittedName>
</protein>
<accession>C7Z2H0</accession>
<sequence length="108" mass="11989">MPAPVHTVYLSTTVVGNDARLTKALGDVLGIGAWWSFYVVDNKYIITSYKESEELKRSLTEKLNESKCTPSFTIAMLPQDSEHENPIANPSQSLHVMCFTHGLIPPLP</sequence>
<organism evidence="1 2">
    <name type="scientific">Fusarium vanettenii (strain ATCC MYA-4622 / CBS 123669 / FGSC 9596 / NRRL 45880 / 77-13-4)</name>
    <name type="common">Fusarium solani subsp. pisi</name>
    <dbReference type="NCBI Taxonomy" id="660122"/>
    <lineage>
        <taxon>Eukaryota</taxon>
        <taxon>Fungi</taxon>
        <taxon>Dikarya</taxon>
        <taxon>Ascomycota</taxon>
        <taxon>Pezizomycotina</taxon>
        <taxon>Sordariomycetes</taxon>
        <taxon>Hypocreomycetidae</taxon>
        <taxon>Hypocreales</taxon>
        <taxon>Nectriaceae</taxon>
        <taxon>Fusarium</taxon>
        <taxon>Fusarium solani species complex</taxon>
        <taxon>Fusarium vanettenii</taxon>
    </lineage>
</organism>
<keyword evidence="2" id="KW-1185">Reference proteome</keyword>
<dbReference type="VEuPathDB" id="FungiDB:NECHADRAFT_87599"/>
<evidence type="ECO:0000313" key="1">
    <source>
        <dbReference type="EMBL" id="EEU41479.1"/>
    </source>
</evidence>
<dbReference type="GeneID" id="9676363"/>
<dbReference type="HOGENOM" id="CLU_2197624_0_0_1"/>
<dbReference type="EMBL" id="GG698907">
    <property type="protein sequence ID" value="EEU41479.1"/>
    <property type="molecule type" value="Genomic_DNA"/>
</dbReference>
<proteinExistence type="predicted"/>
<dbReference type="OrthoDB" id="10315967at2759"/>
<evidence type="ECO:0000313" key="2">
    <source>
        <dbReference type="Proteomes" id="UP000005206"/>
    </source>
</evidence>
<gene>
    <name evidence="1" type="ORF">NECHADRAFT_87599</name>
</gene>
<dbReference type="InParanoid" id="C7Z2H0"/>